<proteinExistence type="predicted"/>
<reference evidence="2 3" key="1">
    <citation type="journal article" date="2014" name="PLoS Genet.">
        <title>Phylogenetically driven sequencing of extremely halophilic archaea reveals strategies for static and dynamic osmo-response.</title>
        <authorList>
            <person name="Becker E.A."/>
            <person name="Seitzer P.M."/>
            <person name="Tritt A."/>
            <person name="Larsen D."/>
            <person name="Krusor M."/>
            <person name="Yao A.I."/>
            <person name="Wu D."/>
            <person name="Madern D."/>
            <person name="Eisen J.A."/>
            <person name="Darling A.E."/>
            <person name="Facciotti M.T."/>
        </authorList>
    </citation>
    <scope>NUCLEOTIDE SEQUENCE [LARGE SCALE GENOMIC DNA]</scope>
    <source>
        <strain evidence="2 3">JCM 13560</strain>
    </source>
</reference>
<protein>
    <recommendedName>
        <fullName evidence="4">Glycine zipper domain-containing protein</fullName>
    </recommendedName>
</protein>
<evidence type="ECO:0000313" key="3">
    <source>
        <dbReference type="Proteomes" id="UP000011575"/>
    </source>
</evidence>
<comment type="caution">
    <text evidence="2">The sequence shown here is derived from an EMBL/GenBank/DDBJ whole genome shotgun (WGS) entry which is preliminary data.</text>
</comment>
<feature type="region of interest" description="Disordered" evidence="1">
    <location>
        <begin position="60"/>
        <end position="83"/>
    </location>
</feature>
<dbReference type="AlphaFoldDB" id="M0PHF7"/>
<evidence type="ECO:0000256" key="1">
    <source>
        <dbReference type="SAM" id="MobiDB-lite"/>
    </source>
</evidence>
<dbReference type="PATRIC" id="fig|1230454.4.peg.1068"/>
<accession>M0PHF7</accession>
<gene>
    <name evidence="2" type="ORF">C461_05242</name>
</gene>
<dbReference type="Proteomes" id="UP000011575">
    <property type="component" value="Unassembled WGS sequence"/>
</dbReference>
<keyword evidence="3" id="KW-1185">Reference proteome</keyword>
<dbReference type="RefSeq" id="WP_007999247.1">
    <property type="nucleotide sequence ID" value="NZ_AOJI01000017.1"/>
</dbReference>
<dbReference type="STRING" id="1230454.C461_05242"/>
<evidence type="ECO:0008006" key="4">
    <source>
        <dbReference type="Google" id="ProtNLM"/>
    </source>
</evidence>
<dbReference type="EMBL" id="AOJI01000017">
    <property type="protein sequence ID" value="EMA69009.1"/>
    <property type="molecule type" value="Genomic_DNA"/>
</dbReference>
<sequence length="83" mass="7904">MKARIKNAMSRAKCAAIGAAVGAAVGGLISRNAASTGGALGGLAGATIAEVRNSPDGVFAALRSGDKGTDGEDDEAGDATAAE</sequence>
<name>M0PHF7_9EURY</name>
<organism evidence="2 3">
    <name type="scientific">Halorubrum aidingense JCM 13560</name>
    <dbReference type="NCBI Taxonomy" id="1230454"/>
    <lineage>
        <taxon>Archaea</taxon>
        <taxon>Methanobacteriati</taxon>
        <taxon>Methanobacteriota</taxon>
        <taxon>Stenosarchaea group</taxon>
        <taxon>Halobacteria</taxon>
        <taxon>Halobacteriales</taxon>
        <taxon>Haloferacaceae</taxon>
        <taxon>Halorubrum</taxon>
    </lineage>
</organism>
<evidence type="ECO:0000313" key="2">
    <source>
        <dbReference type="EMBL" id="EMA69009.1"/>
    </source>
</evidence>